<evidence type="ECO:0000313" key="2">
    <source>
        <dbReference type="Proteomes" id="UP000466187"/>
    </source>
</evidence>
<dbReference type="Proteomes" id="UP000466187">
    <property type="component" value="Chromosome"/>
</dbReference>
<dbReference type="SUPFAM" id="SSF53474">
    <property type="entry name" value="alpha/beta-Hydrolases"/>
    <property type="match status" value="1"/>
</dbReference>
<dbReference type="KEGG" id="mgad:MGAD_09130"/>
<organism evidence="1 2">
    <name type="scientific">Mycolicibacterium gadium</name>
    <name type="common">Mycobacterium gadium</name>
    <dbReference type="NCBI Taxonomy" id="1794"/>
    <lineage>
        <taxon>Bacteria</taxon>
        <taxon>Bacillati</taxon>
        <taxon>Actinomycetota</taxon>
        <taxon>Actinomycetes</taxon>
        <taxon>Mycobacteriales</taxon>
        <taxon>Mycobacteriaceae</taxon>
        <taxon>Mycolicibacterium</taxon>
    </lineage>
</organism>
<evidence type="ECO:0000313" key="1">
    <source>
        <dbReference type="EMBL" id="BBZ16578.1"/>
    </source>
</evidence>
<evidence type="ECO:0008006" key="3">
    <source>
        <dbReference type="Google" id="ProtNLM"/>
    </source>
</evidence>
<reference evidence="1 2" key="1">
    <citation type="journal article" date="2019" name="Emerg. Microbes Infect.">
        <title>Comprehensive subspecies identification of 175 nontuberculous mycobacteria species based on 7547 genomic profiles.</title>
        <authorList>
            <person name="Matsumoto Y."/>
            <person name="Kinjo T."/>
            <person name="Motooka D."/>
            <person name="Nabeya D."/>
            <person name="Jung N."/>
            <person name="Uechi K."/>
            <person name="Horii T."/>
            <person name="Iida T."/>
            <person name="Fujita J."/>
            <person name="Nakamura S."/>
        </authorList>
    </citation>
    <scope>NUCLEOTIDE SEQUENCE [LARGE SCALE GENOMIC DNA]</scope>
    <source>
        <strain evidence="1 2">JCM 12688</strain>
    </source>
</reference>
<accession>A0A7I7WL74</accession>
<dbReference type="Gene3D" id="3.40.50.1820">
    <property type="entry name" value="alpha/beta hydrolase"/>
    <property type="match status" value="1"/>
</dbReference>
<protein>
    <recommendedName>
        <fullName evidence="3">Esterase</fullName>
    </recommendedName>
</protein>
<dbReference type="AlphaFoldDB" id="A0A7I7WL74"/>
<proteinExistence type="predicted"/>
<name>A0A7I7WL74_MYCGU</name>
<gene>
    <name evidence="1" type="ORF">MGAD_09130</name>
</gene>
<dbReference type="EMBL" id="AP022608">
    <property type="protein sequence ID" value="BBZ16578.1"/>
    <property type="molecule type" value="Genomic_DNA"/>
</dbReference>
<sequence>MHKFVDVGNPRHMETVEYAPGRFADVYGDPAQRTVLMWHGAQVDARATMGPLAERVADRGAGVVVPDWNSRAADRGRADLLGSLGFVRARWTTPIVLVGWSLGGAAAAGATIHAAEFEFELAQTVCLAGAFMVAESVSGQTLPTDLTDFGTGAPFTLMHGVHDQIIPVDVSRDFAAILRRNGWPVELTELPTDHAAIAGAAYDEAGDRYLPASDAQALVIAEAVAEKIANIARAERL</sequence>
<dbReference type="InterPro" id="IPR029058">
    <property type="entry name" value="AB_hydrolase_fold"/>
</dbReference>